<protein>
    <recommendedName>
        <fullName evidence="4">Mannitol repressor</fullName>
    </recommendedName>
</protein>
<keyword evidence="3" id="KW-1185">Reference proteome</keyword>
<proteinExistence type="predicted"/>
<name>A0A1G7EII1_9SPHI</name>
<feature type="compositionally biased region" description="Basic and acidic residues" evidence="1">
    <location>
        <begin position="228"/>
        <end position="237"/>
    </location>
</feature>
<dbReference type="PANTHER" id="PTHR37941">
    <property type="entry name" value="FUMARASE E-RELATED"/>
    <property type="match status" value="1"/>
</dbReference>
<gene>
    <name evidence="2" type="ORF">SAMN05216464_10841</name>
</gene>
<dbReference type="SUPFAM" id="SSF158668">
    <property type="entry name" value="MtlR-like"/>
    <property type="match status" value="1"/>
</dbReference>
<dbReference type="GO" id="GO:0045892">
    <property type="term" value="P:negative regulation of DNA-templated transcription"/>
    <property type="evidence" value="ECO:0007669"/>
    <property type="project" value="TreeGrafter"/>
</dbReference>
<evidence type="ECO:0008006" key="4">
    <source>
        <dbReference type="Google" id="ProtNLM"/>
    </source>
</evidence>
<dbReference type="PANTHER" id="PTHR37941:SF1">
    <property type="entry name" value="FUMARASE E-RELATED"/>
    <property type="match status" value="1"/>
</dbReference>
<sequence>MSDPPNHPDHAGLEAFQASLRQTAANTFRRFMQELEAESDRGAAIFAGTFFECTLKLLLEELLNKVKSTRSLLEDANGGLYTFSAKINICYSLGYITLAEYQALNVLKKIRNQFAHNFEYRFSFEDERIAAQCVSLKQELNALKGKDFETSRAMFIEAVKELHQKLFDRRYEVITFSAPAFKIEHYLDDPQAFQKLTQEQQALEEAKWMLEHESKWADKQRRAIRRNQAADKADSGKPGEQVTGN</sequence>
<dbReference type="EMBL" id="FNAI01000008">
    <property type="protein sequence ID" value="SDE63448.1"/>
    <property type="molecule type" value="Genomic_DNA"/>
</dbReference>
<dbReference type="AlphaFoldDB" id="A0A1G7EII1"/>
<dbReference type="Proteomes" id="UP000199072">
    <property type="component" value="Unassembled WGS sequence"/>
</dbReference>
<accession>A0A1G7EII1</accession>
<dbReference type="InterPro" id="IPR038026">
    <property type="entry name" value="MtlR-like_sf"/>
</dbReference>
<dbReference type="InterPro" id="IPR007761">
    <property type="entry name" value="MtlR-like"/>
</dbReference>
<dbReference type="STRING" id="1391627.SAMN05216464_10841"/>
<evidence type="ECO:0000256" key="1">
    <source>
        <dbReference type="SAM" id="MobiDB-lite"/>
    </source>
</evidence>
<evidence type="ECO:0000313" key="3">
    <source>
        <dbReference type="Proteomes" id="UP000199072"/>
    </source>
</evidence>
<dbReference type="Gene3D" id="1.20.120.330">
    <property type="entry name" value="Nucleotidyltransferases domain 2"/>
    <property type="match status" value="1"/>
</dbReference>
<reference evidence="2 3" key="1">
    <citation type="submission" date="2016-10" db="EMBL/GenBank/DDBJ databases">
        <authorList>
            <person name="de Groot N.N."/>
        </authorList>
    </citation>
    <scope>NUCLEOTIDE SEQUENCE [LARGE SCALE GENOMIC DNA]</scope>
    <source>
        <strain evidence="2 3">47C3B</strain>
    </source>
</reference>
<evidence type="ECO:0000313" key="2">
    <source>
        <dbReference type="EMBL" id="SDE63448.1"/>
    </source>
</evidence>
<organism evidence="2 3">
    <name type="scientific">Mucilaginibacter pineti</name>
    <dbReference type="NCBI Taxonomy" id="1391627"/>
    <lineage>
        <taxon>Bacteria</taxon>
        <taxon>Pseudomonadati</taxon>
        <taxon>Bacteroidota</taxon>
        <taxon>Sphingobacteriia</taxon>
        <taxon>Sphingobacteriales</taxon>
        <taxon>Sphingobacteriaceae</taxon>
        <taxon>Mucilaginibacter</taxon>
    </lineage>
</organism>
<feature type="region of interest" description="Disordered" evidence="1">
    <location>
        <begin position="220"/>
        <end position="245"/>
    </location>
</feature>